<protein>
    <submittedName>
        <fullName evidence="1">Uncharacterized protein</fullName>
    </submittedName>
</protein>
<organism evidence="1 2">
    <name type="scientific">Hephaestia caeni</name>
    <dbReference type="NCBI Taxonomy" id="645617"/>
    <lineage>
        <taxon>Bacteria</taxon>
        <taxon>Pseudomonadati</taxon>
        <taxon>Pseudomonadota</taxon>
        <taxon>Alphaproteobacteria</taxon>
        <taxon>Sphingomonadales</taxon>
        <taxon>Sphingomonadaceae</taxon>
        <taxon>Hephaestia</taxon>
    </lineage>
</organism>
<comment type="caution">
    <text evidence="1">The sequence shown here is derived from an EMBL/GenBank/DDBJ whole genome shotgun (WGS) entry which is preliminary data.</text>
</comment>
<proteinExistence type="predicted"/>
<keyword evidence="2" id="KW-1185">Reference proteome</keyword>
<gene>
    <name evidence="1" type="ORF">DFR49_0553</name>
</gene>
<dbReference type="OrthoDB" id="7475420at2"/>
<reference evidence="1 2" key="1">
    <citation type="submission" date="2018-08" db="EMBL/GenBank/DDBJ databases">
        <title>Genomic Encyclopedia of Type Strains, Phase IV (KMG-IV): sequencing the most valuable type-strain genomes for metagenomic binning, comparative biology and taxonomic classification.</title>
        <authorList>
            <person name="Goeker M."/>
        </authorList>
    </citation>
    <scope>NUCLEOTIDE SEQUENCE [LARGE SCALE GENOMIC DNA]</scope>
    <source>
        <strain evidence="1 2">DSM 25527</strain>
    </source>
</reference>
<evidence type="ECO:0000313" key="1">
    <source>
        <dbReference type="EMBL" id="RIA46024.1"/>
    </source>
</evidence>
<dbReference type="EMBL" id="QXDC01000002">
    <property type="protein sequence ID" value="RIA46024.1"/>
    <property type="molecule type" value="Genomic_DNA"/>
</dbReference>
<dbReference type="RefSeq" id="WP_004211516.1">
    <property type="nucleotide sequence ID" value="NZ_QXDC01000002.1"/>
</dbReference>
<evidence type="ECO:0000313" key="2">
    <source>
        <dbReference type="Proteomes" id="UP000266568"/>
    </source>
</evidence>
<dbReference type="AlphaFoldDB" id="A0A397PIQ6"/>
<accession>A0A397PIQ6</accession>
<sequence>MRLSDELAAQRRFYAMPLITAPSVMVIDIPQNLAGAGLALGRYYIVIVEANEELAEFEAFLAADRVAMRPPDLLDRRPSRREAGAIGFFEFAPPEPGWPWILLCHWPRNFTGLFDTDPSALARGAYSMEAFQDRDALQSMLKAHIAVFGDLASVRTVPSLSGVVGRA</sequence>
<dbReference type="Proteomes" id="UP000266568">
    <property type="component" value="Unassembled WGS sequence"/>
</dbReference>
<name>A0A397PIQ6_9SPHN</name>